<feature type="domain" description="Helicase ATP-binding" evidence="5">
    <location>
        <begin position="207"/>
        <end position="435"/>
    </location>
</feature>
<reference evidence="6" key="1">
    <citation type="journal article" date="2020" name="Nature">
        <title>Giant virus diversity and host interactions through global metagenomics.</title>
        <authorList>
            <person name="Schulz F."/>
            <person name="Roux S."/>
            <person name="Paez-Espino D."/>
            <person name="Jungbluth S."/>
            <person name="Walsh D.A."/>
            <person name="Denef V.J."/>
            <person name="McMahon K.D."/>
            <person name="Konstantinidis K.T."/>
            <person name="Eloe-Fadrosh E.A."/>
            <person name="Kyrpides N.C."/>
            <person name="Woyke T."/>
        </authorList>
    </citation>
    <scope>NUCLEOTIDE SEQUENCE</scope>
    <source>
        <strain evidence="6">GVMAG-M-3300027833-11</strain>
    </source>
</reference>
<evidence type="ECO:0000256" key="1">
    <source>
        <dbReference type="ARBA" id="ARBA00022741"/>
    </source>
</evidence>
<dbReference type="SMART" id="SM00487">
    <property type="entry name" value="DEXDc"/>
    <property type="match status" value="1"/>
</dbReference>
<dbReference type="InterPro" id="IPR027417">
    <property type="entry name" value="P-loop_NTPase"/>
</dbReference>
<dbReference type="GO" id="GO:0005524">
    <property type="term" value="F:ATP binding"/>
    <property type="evidence" value="ECO:0007669"/>
    <property type="project" value="UniProtKB-KW"/>
</dbReference>
<dbReference type="GO" id="GO:0043596">
    <property type="term" value="C:nuclear replication fork"/>
    <property type="evidence" value="ECO:0007669"/>
    <property type="project" value="TreeGrafter"/>
</dbReference>
<dbReference type="GO" id="GO:0031297">
    <property type="term" value="P:replication fork processing"/>
    <property type="evidence" value="ECO:0007669"/>
    <property type="project" value="TreeGrafter"/>
</dbReference>
<dbReference type="PROSITE" id="PS51192">
    <property type="entry name" value="HELICASE_ATP_BIND_1"/>
    <property type="match status" value="1"/>
</dbReference>
<evidence type="ECO:0000256" key="2">
    <source>
        <dbReference type="ARBA" id="ARBA00022801"/>
    </source>
</evidence>
<name>A0A6C0LLD3_9ZZZZ</name>
<dbReference type="InterPro" id="IPR014001">
    <property type="entry name" value="Helicase_ATP-bd"/>
</dbReference>
<proteinExistence type="predicted"/>
<dbReference type="EMBL" id="MN740503">
    <property type="protein sequence ID" value="QHU30022.1"/>
    <property type="molecule type" value="Genomic_DNA"/>
</dbReference>
<dbReference type="GO" id="GO:0004520">
    <property type="term" value="F:DNA endonuclease activity"/>
    <property type="evidence" value="ECO:0007669"/>
    <property type="project" value="TreeGrafter"/>
</dbReference>
<dbReference type="Gene3D" id="3.40.50.300">
    <property type="entry name" value="P-loop containing nucleotide triphosphate hydrolases"/>
    <property type="match status" value="2"/>
</dbReference>
<sequence>MSAAILAKLRVKNLPKQRDTVEIVIKQPEARQEIEIKTKIVDKRATAKFDREAFLFGIQDSRPIEDKTVNAIAPVLAKKDTPLEEPVAKKPKKLKKRLKLVEGDNIPKNTRKPTREPLGVARVIPEGLVQIGSIPMAERLPLESTKLRIKASSYYLNNREIFINFINSLFDPYKQELKEAAESASCENRSGNDFALMAHQEIVRDYVNLYTPYRGVLLYHGLGSGKTCSSIAIAEGMKDSKKVIVMTPASLRRNYYEELKKCGDSLYKKNQFWEFVVSTDENIETLSSVLNLTIDYIKKNGGAWLVNIKKKPNYGSLDSREKQSVDQQLDEMIQYKYQFISYNGLRKQHLTNLTKGDGNGKVNPFDNAVVIVDEAHNLVSRIVNKLSKRKEDSVSMQLYELLMSAENARIILLSGTPIINYPNEIGILFNILRGYIKTWIIKVNFAPGQRVTKDTFEKIFSSSSLGGNITDIIDYSASTTTLTVTRNPFGFVNKTAKGEYDGVRISDRGDMSDEDFIGHLTRLMDNKRIRVSNVRVETYKALPDTLDTFKTLFIDSSNNTMNMNMFKRRILGLASYFRSAQENLMPRFTKGSNFFIVDCEMSDFQFGVYEEARVQERKVELNNAKKRKKQQGNELYEDTVSTYRIFSRAFCNYVFPRPEIKRPMPDKDGNDETTQELTAIADEDLLDAGVHLDNVDGRYEADELDDESMLNNDEAKSYDERIKSALRMLNDRKQEFLSLDALSTYSPKFKKMLENITSDQNSGLHLVYSQFRTLEGIGIFKLVLEANGFAEFKIKQVGGTWRVDMPREDMGKPTFVLYTGTESSEQKEIVRNIFNGDWKFIPSSLEKDILAISGNNLFGEVIKVFMITASGAEGISLKNTRFVHIMEPYWHPVRIQQVIGRARRICSHQELPESMRTVDVFLYLMKFSESQLDGEATIELRLKDTSKRDGVTPLTSDQALWEIATLKEEVTDKILDAVKEASIDCSLHNTAGNEKLKCFSFGTVNPNKIAFSGSYGNEDVDAVAEQNIRKELIDANEVTIEGIKYAVVMGHDGAGDVYDYDSYQAGQAVQVGRLVKNGATYKFERI</sequence>
<dbReference type="AlphaFoldDB" id="A0A6C0LLD3"/>
<dbReference type="PANTHER" id="PTHR45766:SF3">
    <property type="entry name" value="DNA ANNEALING HELICASE AND ENDONUCLEASE ZRANB3"/>
    <property type="match status" value="1"/>
</dbReference>
<accession>A0A6C0LLD3</accession>
<dbReference type="GO" id="GO:0004386">
    <property type="term" value="F:helicase activity"/>
    <property type="evidence" value="ECO:0007669"/>
    <property type="project" value="UniProtKB-KW"/>
</dbReference>
<evidence type="ECO:0000313" key="6">
    <source>
        <dbReference type="EMBL" id="QHU30022.1"/>
    </source>
</evidence>
<keyword evidence="2" id="KW-0378">Hydrolase</keyword>
<evidence type="ECO:0000256" key="3">
    <source>
        <dbReference type="ARBA" id="ARBA00022806"/>
    </source>
</evidence>
<dbReference type="Pfam" id="PF00176">
    <property type="entry name" value="SNF2-rel_dom"/>
    <property type="match status" value="1"/>
</dbReference>
<dbReference type="GO" id="GO:0006281">
    <property type="term" value="P:DNA repair"/>
    <property type="evidence" value="ECO:0007669"/>
    <property type="project" value="TreeGrafter"/>
</dbReference>
<dbReference type="PANTHER" id="PTHR45766">
    <property type="entry name" value="DNA ANNEALING HELICASE AND ENDONUCLEASE ZRANB3 FAMILY MEMBER"/>
    <property type="match status" value="1"/>
</dbReference>
<dbReference type="InterPro" id="IPR000330">
    <property type="entry name" value="SNF2_N"/>
</dbReference>
<evidence type="ECO:0000256" key="4">
    <source>
        <dbReference type="ARBA" id="ARBA00022840"/>
    </source>
</evidence>
<protein>
    <recommendedName>
        <fullName evidence="5">Helicase ATP-binding domain-containing protein</fullName>
    </recommendedName>
</protein>
<organism evidence="6">
    <name type="scientific">viral metagenome</name>
    <dbReference type="NCBI Taxonomy" id="1070528"/>
    <lineage>
        <taxon>unclassified sequences</taxon>
        <taxon>metagenomes</taxon>
        <taxon>organismal metagenomes</taxon>
    </lineage>
</organism>
<keyword evidence="1" id="KW-0547">Nucleotide-binding</keyword>
<evidence type="ECO:0000259" key="5">
    <source>
        <dbReference type="PROSITE" id="PS51192"/>
    </source>
</evidence>
<dbReference type="SUPFAM" id="SSF52540">
    <property type="entry name" value="P-loop containing nucleoside triphosphate hydrolases"/>
    <property type="match status" value="2"/>
</dbReference>
<keyword evidence="4" id="KW-0067">ATP-binding</keyword>
<keyword evidence="3" id="KW-0347">Helicase</keyword>
<dbReference type="GO" id="GO:0016787">
    <property type="term" value="F:hydrolase activity"/>
    <property type="evidence" value="ECO:0007669"/>
    <property type="project" value="UniProtKB-KW"/>
</dbReference>